<protein>
    <submittedName>
        <fullName evidence="1">Uncharacterized protein</fullName>
    </submittedName>
</protein>
<dbReference type="Proteomes" id="UP001148629">
    <property type="component" value="Unassembled WGS sequence"/>
</dbReference>
<reference evidence="1" key="1">
    <citation type="submission" date="2022-08" db="EMBL/GenBank/DDBJ databases">
        <title>Genome Sequence of Fusarium decemcellulare.</title>
        <authorList>
            <person name="Buettner E."/>
        </authorList>
    </citation>
    <scope>NUCLEOTIDE SEQUENCE</scope>
    <source>
        <strain evidence="1">Babe19</strain>
    </source>
</reference>
<keyword evidence="2" id="KW-1185">Reference proteome</keyword>
<organism evidence="1 2">
    <name type="scientific">Fusarium decemcellulare</name>
    <dbReference type="NCBI Taxonomy" id="57161"/>
    <lineage>
        <taxon>Eukaryota</taxon>
        <taxon>Fungi</taxon>
        <taxon>Dikarya</taxon>
        <taxon>Ascomycota</taxon>
        <taxon>Pezizomycotina</taxon>
        <taxon>Sordariomycetes</taxon>
        <taxon>Hypocreomycetidae</taxon>
        <taxon>Hypocreales</taxon>
        <taxon>Nectriaceae</taxon>
        <taxon>Fusarium</taxon>
        <taxon>Fusarium decemcellulare species complex</taxon>
    </lineage>
</organism>
<sequence>MVKIAIAAASSQVGREILDKLVATGNHNIIALIRKDPSSMPIFHGVQWVQTTYEDTSQLARTLAGIHTVLCFVDPVRDPFGDVQKRLIDASIQAGVKRFAPSEWSIGRKLEDCLDAIPWHITLFPMLFDFDNLRTIVVEEDLHARITFTTIQDIAGVVARAIEYDGEWPVYGGMGGGTATVAEILALGERIRGRPFNIRWVKKADVEAGTADLTPMWEEVHPTIAALPKEQREETAKVIPKGLLTMVGISAWETTTGMISSWFVADLVLSRSDAKVRHVIQSIGSSNIEKGKTFASQFCPQSSPTVYGSYEDVYKDPNVDIIYIGTPHAFHKQNCLDAIAMGKPILCEKAFTLNARDAKEVFLAAKKKGVYITEAMWLRHRPLVQDLQKRIHVDKMIGDIIRVYSDFGLEKDILSLPEDSRYRQPSLGAGSLLDLGIYPITWVLLCLDHECPPTPEPFIIQATQTHLHDVEVSTAALLQRQSTGQHGVVSSTTLTTGSPDMVARIQGTEGVIEVHGECPSAPLSFTVYSKFTRDMENETISRQLIDTFKYPVMGRGYYFEADNAALDVLEGRLESPIMPWSESVRVLEIMDEIRRQGGTVYAGDSK</sequence>
<accession>A0ACC1S8C0</accession>
<comment type="caution">
    <text evidence="1">The sequence shown here is derived from an EMBL/GenBank/DDBJ whole genome shotgun (WGS) entry which is preliminary data.</text>
</comment>
<dbReference type="EMBL" id="JANRMS010000801">
    <property type="protein sequence ID" value="KAJ3534241.1"/>
    <property type="molecule type" value="Genomic_DNA"/>
</dbReference>
<evidence type="ECO:0000313" key="1">
    <source>
        <dbReference type="EMBL" id="KAJ3534241.1"/>
    </source>
</evidence>
<name>A0ACC1S8C0_9HYPO</name>
<gene>
    <name evidence="1" type="ORF">NM208_g7624</name>
</gene>
<evidence type="ECO:0000313" key="2">
    <source>
        <dbReference type="Proteomes" id="UP001148629"/>
    </source>
</evidence>
<proteinExistence type="predicted"/>